<gene>
    <name evidence="1" type="ORF">CWN49_13995</name>
</gene>
<dbReference type="AlphaFoldDB" id="A0A2J5PUC8"/>
<dbReference type="Proteomes" id="UP000234667">
    <property type="component" value="Unassembled WGS sequence"/>
</dbReference>
<dbReference type="EMBL" id="PIDR01000379">
    <property type="protein sequence ID" value="PLO69592.1"/>
    <property type="molecule type" value="Genomic_DNA"/>
</dbReference>
<sequence>SMIIMQVYPISDKNVTDINRQLDEVRV</sequence>
<protein>
    <submittedName>
        <fullName evidence="1">Glycoside:cation symporter</fullName>
    </submittedName>
</protein>
<name>A0A2J5PUC8_9ENTR</name>
<reference evidence="1 2" key="2">
    <citation type="submission" date="2018-01" db="EMBL/GenBank/DDBJ databases">
        <title>Genomic study of Klebsiella pneumoniae.</title>
        <authorList>
            <person name="Yang Y."/>
            <person name="Bicalho R."/>
        </authorList>
    </citation>
    <scope>NUCLEOTIDE SEQUENCE [LARGE SCALE GENOMIC DNA]</scope>
    <source>
        <strain evidence="1 2">A10</strain>
    </source>
</reference>
<evidence type="ECO:0000313" key="1">
    <source>
        <dbReference type="EMBL" id="PLO69592.1"/>
    </source>
</evidence>
<organism evidence="1 2">
    <name type="scientific">Klebsiella michiganensis</name>
    <dbReference type="NCBI Taxonomy" id="1134687"/>
    <lineage>
        <taxon>Bacteria</taxon>
        <taxon>Pseudomonadati</taxon>
        <taxon>Pseudomonadota</taxon>
        <taxon>Gammaproteobacteria</taxon>
        <taxon>Enterobacterales</taxon>
        <taxon>Enterobacteriaceae</taxon>
        <taxon>Klebsiella/Raoultella group</taxon>
        <taxon>Klebsiella</taxon>
    </lineage>
</organism>
<reference evidence="1 2" key="1">
    <citation type="submission" date="2017-11" db="EMBL/GenBank/DDBJ databases">
        <authorList>
            <person name="Han C.G."/>
        </authorList>
    </citation>
    <scope>NUCLEOTIDE SEQUENCE [LARGE SCALE GENOMIC DNA]</scope>
    <source>
        <strain evidence="1 2">A10</strain>
    </source>
</reference>
<comment type="caution">
    <text evidence="1">The sequence shown here is derived from an EMBL/GenBank/DDBJ whole genome shotgun (WGS) entry which is preliminary data.</text>
</comment>
<evidence type="ECO:0000313" key="2">
    <source>
        <dbReference type="Proteomes" id="UP000234667"/>
    </source>
</evidence>
<feature type="non-terminal residue" evidence="1">
    <location>
        <position position="1"/>
    </location>
</feature>
<proteinExistence type="predicted"/>
<accession>A0A2J5PUC8</accession>